<dbReference type="InterPro" id="IPR002594">
    <property type="entry name" value="GH12"/>
</dbReference>
<feature type="transmembrane region" description="Helical" evidence="3">
    <location>
        <begin position="38"/>
        <end position="57"/>
    </location>
</feature>
<dbReference type="Pfam" id="PF01670">
    <property type="entry name" value="Glyco_hydro_12"/>
    <property type="match status" value="1"/>
</dbReference>
<organism evidence="4 5">
    <name type="scientific">Lentinus brumalis</name>
    <dbReference type="NCBI Taxonomy" id="2498619"/>
    <lineage>
        <taxon>Eukaryota</taxon>
        <taxon>Fungi</taxon>
        <taxon>Dikarya</taxon>
        <taxon>Basidiomycota</taxon>
        <taxon>Agaricomycotina</taxon>
        <taxon>Agaricomycetes</taxon>
        <taxon>Polyporales</taxon>
        <taxon>Polyporaceae</taxon>
        <taxon>Lentinus</taxon>
    </lineage>
</organism>
<evidence type="ECO:0000256" key="3">
    <source>
        <dbReference type="SAM" id="Phobius"/>
    </source>
</evidence>
<protein>
    <submittedName>
        <fullName evidence="4">Concanavalin A-like lectin/glucanase</fullName>
    </submittedName>
</protein>
<accession>A0A371DPP9</accession>
<dbReference type="InterPro" id="IPR013320">
    <property type="entry name" value="ConA-like_dom_sf"/>
</dbReference>
<evidence type="ECO:0000256" key="1">
    <source>
        <dbReference type="ARBA" id="ARBA00005519"/>
    </source>
</evidence>
<dbReference type="GO" id="GO:0008810">
    <property type="term" value="F:cellulase activity"/>
    <property type="evidence" value="ECO:0007669"/>
    <property type="project" value="InterPro"/>
</dbReference>
<dbReference type="PANTHER" id="PTHR34002:SF9">
    <property type="entry name" value="XYLOGLUCAN-SPECIFIC ENDO-BETA-1,4-GLUCANASE A"/>
    <property type="match status" value="1"/>
</dbReference>
<keyword evidence="2" id="KW-0326">Glycosidase</keyword>
<dbReference type="EMBL" id="KZ857384">
    <property type="protein sequence ID" value="RDX54516.1"/>
    <property type="molecule type" value="Genomic_DNA"/>
</dbReference>
<dbReference type="STRING" id="139420.A0A371DPP9"/>
<evidence type="ECO:0000256" key="2">
    <source>
        <dbReference type="RuleBase" id="RU361163"/>
    </source>
</evidence>
<dbReference type="OrthoDB" id="95118at2759"/>
<dbReference type="AlphaFoldDB" id="A0A371DPP9"/>
<proteinExistence type="inferred from homology"/>
<keyword evidence="3" id="KW-0812">Transmembrane</keyword>
<dbReference type="InterPro" id="IPR013319">
    <property type="entry name" value="GH11/12"/>
</dbReference>
<keyword evidence="3" id="KW-1133">Transmembrane helix</keyword>
<keyword evidence="2" id="KW-0119">Carbohydrate metabolism</keyword>
<keyword evidence="2" id="KW-0624">Polysaccharide degradation</keyword>
<reference evidence="4 5" key="1">
    <citation type="journal article" date="2018" name="Biotechnol. Biofuels">
        <title>Integrative visual omics of the white-rot fungus Polyporus brumalis exposes the biotechnological potential of its oxidative enzymes for delignifying raw plant biomass.</title>
        <authorList>
            <person name="Miyauchi S."/>
            <person name="Rancon A."/>
            <person name="Drula E."/>
            <person name="Hage H."/>
            <person name="Chaduli D."/>
            <person name="Favel A."/>
            <person name="Grisel S."/>
            <person name="Henrissat B."/>
            <person name="Herpoel-Gimbert I."/>
            <person name="Ruiz-Duenas F.J."/>
            <person name="Chevret D."/>
            <person name="Hainaut M."/>
            <person name="Lin J."/>
            <person name="Wang M."/>
            <person name="Pangilinan J."/>
            <person name="Lipzen A."/>
            <person name="Lesage-Meessen L."/>
            <person name="Navarro D."/>
            <person name="Riley R."/>
            <person name="Grigoriev I.V."/>
            <person name="Zhou S."/>
            <person name="Raouche S."/>
            <person name="Rosso M.N."/>
        </authorList>
    </citation>
    <scope>NUCLEOTIDE SEQUENCE [LARGE SCALE GENOMIC DNA]</scope>
    <source>
        <strain evidence="4 5">BRFM 1820</strain>
    </source>
</reference>
<keyword evidence="3" id="KW-0472">Membrane</keyword>
<dbReference type="Gene3D" id="2.60.120.180">
    <property type="match status" value="1"/>
</dbReference>
<gene>
    <name evidence="4" type="ORF">OH76DRAFT_973237</name>
</gene>
<sequence>MQNMGSSAPVYNTAGRPLHYPLSSGIDYKLATRQASRITAMFAKALAFVLFAAPFLVSAAPAELEASIDTSTHCGQWDVVTASQYSLLLDQWGKDGATSGSQCASLVSLSGSTISWKTNWTWTGGSGVKSFTNIQLNQGINKQLSAISSMPTTWQWSQSTSGTVVADVAYDLFTSNTAGGSNVNEIMIWLANFNAGPISSQYGSDGKPVPVASSISLAGHTWNLYSGSNGANNVFSFLPTSGTITSFSGDLKPFFTYLTQHEGVSTSQYLVTAQAGTEPTSGSATLTTSAYSLAIN</sequence>
<dbReference type="SUPFAM" id="SSF49899">
    <property type="entry name" value="Concanavalin A-like lectins/glucanases"/>
    <property type="match status" value="1"/>
</dbReference>
<keyword evidence="2" id="KW-0378">Hydrolase</keyword>
<name>A0A371DPP9_9APHY</name>
<keyword evidence="5" id="KW-1185">Reference proteome</keyword>
<dbReference type="Proteomes" id="UP000256964">
    <property type="component" value="Unassembled WGS sequence"/>
</dbReference>
<comment type="similarity">
    <text evidence="1 2">Belongs to the glycosyl hydrolase 12 (cellulase H) family.</text>
</comment>
<evidence type="ECO:0000313" key="4">
    <source>
        <dbReference type="EMBL" id="RDX54516.1"/>
    </source>
</evidence>
<evidence type="ECO:0000313" key="5">
    <source>
        <dbReference type="Proteomes" id="UP000256964"/>
    </source>
</evidence>
<dbReference type="PANTHER" id="PTHR34002">
    <property type="entry name" value="BLR1656 PROTEIN"/>
    <property type="match status" value="1"/>
</dbReference>
<dbReference type="GO" id="GO:0000272">
    <property type="term" value="P:polysaccharide catabolic process"/>
    <property type="evidence" value="ECO:0007669"/>
    <property type="project" value="UniProtKB-KW"/>
</dbReference>